<dbReference type="AlphaFoldDB" id="G5JHL8"/>
<evidence type="ECO:0000256" key="2">
    <source>
        <dbReference type="PIRSR" id="PIRSR005962-1"/>
    </source>
</evidence>
<dbReference type="InterPro" id="IPR017439">
    <property type="entry name" value="Amidohydrolase"/>
</dbReference>
<evidence type="ECO:0000256" key="1">
    <source>
        <dbReference type="ARBA" id="ARBA00022801"/>
    </source>
</evidence>
<dbReference type="Pfam" id="PF01546">
    <property type="entry name" value="Peptidase_M20"/>
    <property type="match status" value="1"/>
</dbReference>
<keyword evidence="1" id="KW-0378">Hydrolase</keyword>
<name>G5JHL8_9STAP</name>
<dbReference type="Gene3D" id="3.30.70.360">
    <property type="match status" value="1"/>
</dbReference>
<evidence type="ECO:0008006" key="5">
    <source>
        <dbReference type="Google" id="ProtNLM"/>
    </source>
</evidence>
<keyword evidence="2" id="KW-0479">Metal-binding</keyword>
<protein>
    <recommendedName>
        <fullName evidence="5">Amidohydrolase</fullName>
    </recommendedName>
</protein>
<dbReference type="NCBIfam" id="TIGR01891">
    <property type="entry name" value="amidohydrolases"/>
    <property type="match status" value="1"/>
</dbReference>
<dbReference type="InterPro" id="IPR002933">
    <property type="entry name" value="Peptidase_M20"/>
</dbReference>
<dbReference type="RefSeq" id="WP_002462891.1">
    <property type="nucleotide sequence ID" value="NZ_AEUN01000340.1"/>
</dbReference>
<accession>G5JHL8</accession>
<feature type="binding site" evidence="2">
    <location>
        <position position="109"/>
    </location>
    <ligand>
        <name>Mn(2+)</name>
        <dbReference type="ChEBI" id="CHEBI:29035"/>
        <label>2</label>
    </ligand>
</feature>
<dbReference type="PANTHER" id="PTHR11014">
    <property type="entry name" value="PEPTIDASE M20 FAMILY MEMBER"/>
    <property type="match status" value="1"/>
</dbReference>
<dbReference type="GO" id="GO:0050118">
    <property type="term" value="F:N-acetyldiaminopimelate deacetylase activity"/>
    <property type="evidence" value="ECO:0007669"/>
    <property type="project" value="UniProtKB-ARBA"/>
</dbReference>
<feature type="binding site" evidence="2">
    <location>
        <position position="143"/>
    </location>
    <ligand>
        <name>Mn(2+)</name>
        <dbReference type="ChEBI" id="CHEBI:29035"/>
        <label>2</label>
    </ligand>
</feature>
<dbReference type="SUPFAM" id="SSF53187">
    <property type="entry name" value="Zn-dependent exopeptidases"/>
    <property type="match status" value="1"/>
</dbReference>
<feature type="binding site" evidence="2">
    <location>
        <position position="107"/>
    </location>
    <ligand>
        <name>Mn(2+)</name>
        <dbReference type="ChEBI" id="CHEBI:29035"/>
        <label>2</label>
    </ligand>
</feature>
<feature type="binding site" evidence="2">
    <location>
        <position position="368"/>
    </location>
    <ligand>
        <name>Mn(2+)</name>
        <dbReference type="ChEBI" id="CHEBI:29035"/>
        <label>2</label>
    </ligand>
</feature>
<organism evidence="3 4">
    <name type="scientific">Staphylococcus simiae CCM 7213 = CCUG 51256</name>
    <dbReference type="NCBI Taxonomy" id="911238"/>
    <lineage>
        <taxon>Bacteria</taxon>
        <taxon>Bacillati</taxon>
        <taxon>Bacillota</taxon>
        <taxon>Bacilli</taxon>
        <taxon>Bacillales</taxon>
        <taxon>Staphylococcaceae</taxon>
        <taxon>Staphylococcus</taxon>
    </lineage>
</organism>
<reference evidence="3 4" key="1">
    <citation type="journal article" date="2012" name="BMC Genomics">
        <title>Comparative genomic analysis of the genus Staphylococcus including Staphylococcus aureus and its newly described sister species Staphylococcus simiae.</title>
        <authorList>
            <person name="Suzuki H."/>
            <person name="Lefebure T."/>
            <person name="Pavinski Bitar P."/>
            <person name="Stanhope M.J."/>
        </authorList>
    </citation>
    <scope>NUCLEOTIDE SEQUENCE [LARGE SCALE GENOMIC DNA]</scope>
    <source>
        <strain evidence="3 4">CCM 7213</strain>
    </source>
</reference>
<dbReference type="FunFam" id="3.30.70.360:FF:000001">
    <property type="entry name" value="N-acetyldiaminopimelate deacetylase"/>
    <property type="match status" value="1"/>
</dbReference>
<dbReference type="InterPro" id="IPR036264">
    <property type="entry name" value="Bact_exopeptidase_dim_dom"/>
</dbReference>
<comment type="cofactor">
    <cofactor evidence="2">
        <name>Mn(2+)</name>
        <dbReference type="ChEBI" id="CHEBI:29035"/>
    </cofactor>
    <text evidence="2">The Mn(2+) ion enhances activity.</text>
</comment>
<dbReference type="PIRSF" id="PIRSF005962">
    <property type="entry name" value="Pept_M20D_amidohydro"/>
    <property type="match status" value="1"/>
</dbReference>
<keyword evidence="2" id="KW-0464">Manganese</keyword>
<dbReference type="GO" id="GO:0019877">
    <property type="term" value="P:diaminopimelate biosynthetic process"/>
    <property type="evidence" value="ECO:0007669"/>
    <property type="project" value="UniProtKB-ARBA"/>
</dbReference>
<dbReference type="Proteomes" id="UP000005413">
    <property type="component" value="Unassembled WGS sequence"/>
</dbReference>
<sequence length="398" mass="43940">MTNLRETVFKKIEDKEQRIIELRRHLHSHPELSFEEENTSQFIKDFYKDKDVKMHTDLNGQHGLVVEINGGQSGNTIALRADFDALPIKEDTGLEFASQNEGVMHACGHDAHTAYLLGVAEALIEVKEDLPGTVKIIHQHAEEVPPGGAQDILASGVLDDVDEVYGIHFFPNIDVGTIFVHKGEAFAGRSNFDMHIQGKGGHAAMPQNTNDALVAGAYFVTEAQTVVSRRIDPLESAVVSISAFEAPGGYNVIQDNVTLRGTVRYMNEDLKETLYNEINNIARGLETTFNVKVNLDYKYDYPVLYNSDKQTDAIQHILEQAQGSYVTDVVDLGPITASEDFAYYLTDKPGAFIVVGAKPVDYGVYPPHHPKMVLNEDGFQVAAKALADIALNRLTAEI</sequence>
<dbReference type="EMBL" id="AEUN01000340">
    <property type="protein sequence ID" value="EHJ08324.1"/>
    <property type="molecule type" value="Genomic_DNA"/>
</dbReference>
<comment type="caution">
    <text evidence="3">The sequence shown here is derived from an EMBL/GenBank/DDBJ whole genome shotgun (WGS) entry which is preliminary data.</text>
</comment>
<dbReference type="SUPFAM" id="SSF55031">
    <property type="entry name" value="Bacterial exopeptidase dimerisation domain"/>
    <property type="match status" value="1"/>
</dbReference>
<dbReference type="PATRIC" id="fig|911238.3.peg.791"/>
<proteinExistence type="predicted"/>
<gene>
    <name evidence="3" type="ORF">SS7213T_04751</name>
</gene>
<dbReference type="GO" id="GO:0046872">
    <property type="term" value="F:metal ion binding"/>
    <property type="evidence" value="ECO:0007669"/>
    <property type="project" value="UniProtKB-KW"/>
</dbReference>
<evidence type="ECO:0000313" key="3">
    <source>
        <dbReference type="EMBL" id="EHJ08324.1"/>
    </source>
</evidence>
<dbReference type="OrthoDB" id="2985724at2"/>
<dbReference type="PANTHER" id="PTHR11014:SF63">
    <property type="entry name" value="METALLOPEPTIDASE, PUTATIVE (AFU_ORTHOLOGUE AFUA_6G09600)-RELATED"/>
    <property type="match status" value="1"/>
</dbReference>
<evidence type="ECO:0000313" key="4">
    <source>
        <dbReference type="Proteomes" id="UP000005413"/>
    </source>
</evidence>
<feature type="binding site" evidence="2">
    <location>
        <position position="168"/>
    </location>
    <ligand>
        <name>Mn(2+)</name>
        <dbReference type="ChEBI" id="CHEBI:29035"/>
        <label>2</label>
    </ligand>
</feature>
<dbReference type="Gene3D" id="3.40.630.10">
    <property type="entry name" value="Zn peptidases"/>
    <property type="match status" value="1"/>
</dbReference>
<keyword evidence="4" id="KW-1185">Reference proteome</keyword>